<feature type="chain" id="PRO_5027979823" description="Reverse transcriptase domain-containing protein" evidence="5">
    <location>
        <begin position="17"/>
        <end position="1030"/>
    </location>
</feature>
<organism evidence="7 8">
    <name type="scientific">Meloidogyne enterolobii</name>
    <name type="common">Root-knot nematode worm</name>
    <name type="synonym">Meloidogyne mayaguensis</name>
    <dbReference type="NCBI Taxonomy" id="390850"/>
    <lineage>
        <taxon>Eukaryota</taxon>
        <taxon>Metazoa</taxon>
        <taxon>Ecdysozoa</taxon>
        <taxon>Nematoda</taxon>
        <taxon>Chromadorea</taxon>
        <taxon>Rhabditida</taxon>
        <taxon>Tylenchina</taxon>
        <taxon>Tylenchomorpha</taxon>
        <taxon>Tylenchoidea</taxon>
        <taxon>Meloidogynidae</taxon>
        <taxon>Meloidogyninae</taxon>
        <taxon>Meloidogyne</taxon>
    </lineage>
</organism>
<evidence type="ECO:0000256" key="2">
    <source>
        <dbReference type="ARBA" id="ARBA00022695"/>
    </source>
</evidence>
<dbReference type="Pfam" id="PF00078">
    <property type="entry name" value="RVT_1"/>
    <property type="match status" value="1"/>
</dbReference>
<feature type="domain" description="Reverse transcriptase" evidence="6">
    <location>
        <begin position="929"/>
        <end position="1019"/>
    </location>
</feature>
<name>A0A6V7Y4Q3_MELEN</name>
<dbReference type="OrthoDB" id="5869299at2759"/>
<comment type="caution">
    <text evidence="7">The sequence shown here is derived from an EMBL/GenBank/DDBJ whole genome shotgun (WGS) entry which is preliminary data.</text>
</comment>
<dbReference type="PANTHER" id="PTHR37984:SF5">
    <property type="entry name" value="PROTEIN NYNRIN-LIKE"/>
    <property type="match status" value="1"/>
</dbReference>
<keyword evidence="1" id="KW-0808">Transferase</keyword>
<dbReference type="AlphaFoldDB" id="A0A6V7Y4Q3"/>
<evidence type="ECO:0000259" key="6">
    <source>
        <dbReference type="Pfam" id="PF00078"/>
    </source>
</evidence>
<dbReference type="PANTHER" id="PTHR37984">
    <property type="entry name" value="PROTEIN CBG26694"/>
    <property type="match status" value="1"/>
</dbReference>
<dbReference type="SUPFAM" id="SSF50630">
    <property type="entry name" value="Acid proteases"/>
    <property type="match status" value="1"/>
</dbReference>
<dbReference type="InterPro" id="IPR050951">
    <property type="entry name" value="Retrovirus_Pol_polyprotein"/>
</dbReference>
<dbReference type="InterPro" id="IPR000477">
    <property type="entry name" value="RT_dom"/>
</dbReference>
<gene>
    <name evidence="7" type="ORF">MENT_LOCUS60527</name>
</gene>
<dbReference type="Gene3D" id="3.30.70.270">
    <property type="match status" value="1"/>
</dbReference>
<keyword evidence="5" id="KW-0732">Signal</keyword>
<dbReference type="SUPFAM" id="SSF56672">
    <property type="entry name" value="DNA/RNA polymerases"/>
    <property type="match status" value="1"/>
</dbReference>
<dbReference type="Proteomes" id="UP000580250">
    <property type="component" value="Unassembled WGS sequence"/>
</dbReference>
<evidence type="ECO:0000313" key="8">
    <source>
        <dbReference type="Proteomes" id="UP000580250"/>
    </source>
</evidence>
<dbReference type="CDD" id="cd01647">
    <property type="entry name" value="RT_LTR"/>
    <property type="match status" value="1"/>
</dbReference>
<dbReference type="GO" id="GO:0016779">
    <property type="term" value="F:nucleotidyltransferase activity"/>
    <property type="evidence" value="ECO:0007669"/>
    <property type="project" value="UniProtKB-KW"/>
</dbReference>
<keyword evidence="4" id="KW-0255">Endonuclease</keyword>
<evidence type="ECO:0000256" key="1">
    <source>
        <dbReference type="ARBA" id="ARBA00022679"/>
    </source>
</evidence>
<dbReference type="GO" id="GO:0004519">
    <property type="term" value="F:endonuclease activity"/>
    <property type="evidence" value="ECO:0007669"/>
    <property type="project" value="UniProtKB-KW"/>
</dbReference>
<accession>A0A6V7Y4Q3</accession>
<dbReference type="Gene3D" id="3.10.10.10">
    <property type="entry name" value="HIV Type 1 Reverse Transcriptase, subunit A, domain 1"/>
    <property type="match status" value="1"/>
</dbReference>
<feature type="signal peptide" evidence="5">
    <location>
        <begin position="1"/>
        <end position="16"/>
    </location>
</feature>
<dbReference type="EMBL" id="CAJEWN010003135">
    <property type="protein sequence ID" value="CAD2206643.1"/>
    <property type="molecule type" value="Genomic_DNA"/>
</dbReference>
<evidence type="ECO:0000256" key="4">
    <source>
        <dbReference type="ARBA" id="ARBA00022759"/>
    </source>
</evidence>
<dbReference type="InterPro" id="IPR043128">
    <property type="entry name" value="Rev_trsase/Diguanyl_cyclase"/>
</dbReference>
<dbReference type="InterPro" id="IPR021109">
    <property type="entry name" value="Peptidase_aspartic_dom_sf"/>
</dbReference>
<sequence length="1030" mass="115981">MGISLMLIMFCNCAIAINPVLIPKGPMICQTHKQAMIWQMPDIPSCPTINLTAKHEPKIEKRRIYIPNSIEFSTKAWACRKIKKNAKKYTTITGVSVEEKMTHEELEVSFEECNQMIKHHSCSLGILKENNNLWQTENKIDLTPRMWFLGSFSWKNTSSENCFLFESRIDSHFGASEVVTPLGIARDCPYTKGHCILEDKTVIVWEVDNQRKCNFIPVGEKEGRCMGSTWLSDDGRLGLTFGNETIIEDCGQNIVVSDQGLGSVLLSFSNLERNKRSPEIKHKKRFYDGVATSSQLASQLTYLDSSITQAINFAFAQSLRSFCEFTEMVKHWTESTYLSDPTDLARSMFSNSYLVAKRSARSLMKVWPCVPIDKGDFEFRPTKLDHCFEFLPIILKTESNEHLAFLDPTTMIISPTSKKGPCEEFRKIIIQINDQTLEVDQIEGKITSVRPRILKSHDIKMNFVDFIPSIESHAFHQLVLLNMTDIKDHAFVSNLVKVSQMTYQIHEKDSIVSTSVSNEWQEVENQIEKGLIGDYKSIWETIISILVVILALDFGLRFSMIIAEMYAGNGRLGRLIFGSEVQKAPPPRRMLDIRRVPEPIVELDEAYEEPVNRPLSISWPPSIRNNANSNTLPRSTANTRPRSTIGINRTSGFIGTLGANANTVVIDVSLNSIPVKCLIDTGAITSVANIALAEWLGTKIFKTETYLQSASEHSMCAKQATKVQLKIAGVLAEIVIHLFNDKHNIWIHSIDDRLEEEGLSFVPVVAKPEDGVVKIILANPTGVTKRLFKGKTLGLASEVIKTESENILSETVCNEDVQEIFSLGKTGVIIDPTYKIDFDKATVKGEDLNKLKELCDEFEDIFSKSQYDIGSCTAGEHDIITTSEEPVASRPHRVPFKYRDELQKHIDQLLASGVMVESDTPWVSNIVLVQKKDGGLRPCIDFRKLNEVTVPDHFPLPRLETILEKVGNCRYYSSLDLASGYLQIKLSERASRKCGVITEDKIYQMVNLPFGLKNATSAFRKNNGSCFNRA</sequence>
<keyword evidence="4" id="KW-0378">Hydrolase</keyword>
<dbReference type="Gene3D" id="2.40.70.10">
    <property type="entry name" value="Acid Proteases"/>
    <property type="match status" value="1"/>
</dbReference>
<evidence type="ECO:0000256" key="5">
    <source>
        <dbReference type="SAM" id="SignalP"/>
    </source>
</evidence>
<protein>
    <recommendedName>
        <fullName evidence="6">Reverse transcriptase domain-containing protein</fullName>
    </recommendedName>
</protein>
<keyword evidence="2" id="KW-0548">Nucleotidyltransferase</keyword>
<reference evidence="7 8" key="1">
    <citation type="submission" date="2020-08" db="EMBL/GenBank/DDBJ databases">
        <authorList>
            <person name="Koutsovoulos G."/>
            <person name="Danchin GJ E."/>
        </authorList>
    </citation>
    <scope>NUCLEOTIDE SEQUENCE [LARGE SCALE GENOMIC DNA]</scope>
</reference>
<evidence type="ECO:0000313" key="7">
    <source>
        <dbReference type="EMBL" id="CAD2206643.1"/>
    </source>
</evidence>
<keyword evidence="3" id="KW-0540">Nuclease</keyword>
<dbReference type="InterPro" id="IPR043502">
    <property type="entry name" value="DNA/RNA_pol_sf"/>
</dbReference>
<proteinExistence type="predicted"/>
<evidence type="ECO:0000256" key="3">
    <source>
        <dbReference type="ARBA" id="ARBA00022722"/>
    </source>
</evidence>